<proteinExistence type="predicted"/>
<comment type="caution">
    <text evidence="1">The sequence shown here is derived from an EMBL/GenBank/DDBJ whole genome shotgun (WGS) entry which is preliminary data.</text>
</comment>
<organism evidence="1 2">
    <name type="scientific">Solibaculum intestinale</name>
    <dbReference type="NCBI Taxonomy" id="3133165"/>
    <lineage>
        <taxon>Bacteria</taxon>
        <taxon>Bacillati</taxon>
        <taxon>Bacillota</taxon>
        <taxon>Clostridia</taxon>
        <taxon>Eubacteriales</taxon>
        <taxon>Oscillospiraceae</taxon>
        <taxon>Solibaculum</taxon>
    </lineage>
</organism>
<protein>
    <recommendedName>
        <fullName evidence="3">Helix-turn-helix conjugative transposon-like domain-containing protein</fullName>
    </recommendedName>
</protein>
<evidence type="ECO:0008006" key="3">
    <source>
        <dbReference type="Google" id="ProtNLM"/>
    </source>
</evidence>
<sequence>MSKTYDPFDPEVQIPPADIILDALNDDAYVQRLLEYYEPYIKKAASAPFSADQETTVEDFDDLVQEIELSTLHAIHVLRIKLSEECRDRVPVIIVLDKS</sequence>
<dbReference type="RefSeq" id="WP_349220041.1">
    <property type="nucleotide sequence ID" value="NZ_JBBMFD010000018.1"/>
</dbReference>
<reference evidence="1 2" key="1">
    <citation type="submission" date="2024-03" db="EMBL/GenBank/DDBJ databases">
        <title>Human intestinal bacterial collection.</title>
        <authorList>
            <person name="Pauvert C."/>
            <person name="Hitch T.C.A."/>
            <person name="Clavel T."/>
        </authorList>
    </citation>
    <scope>NUCLEOTIDE SEQUENCE [LARGE SCALE GENOMIC DNA]</scope>
    <source>
        <strain evidence="1 2">CLA-JM-H44</strain>
    </source>
</reference>
<dbReference type="EMBL" id="JBBMFD010000018">
    <property type="protein sequence ID" value="MEQ2441135.1"/>
    <property type="molecule type" value="Genomic_DNA"/>
</dbReference>
<keyword evidence="2" id="KW-1185">Reference proteome</keyword>
<gene>
    <name evidence="1" type="ORF">WMO26_09895</name>
</gene>
<evidence type="ECO:0000313" key="1">
    <source>
        <dbReference type="EMBL" id="MEQ2441135.1"/>
    </source>
</evidence>
<dbReference type="Proteomes" id="UP001489509">
    <property type="component" value="Unassembled WGS sequence"/>
</dbReference>
<name>A0ABV1E353_9FIRM</name>
<evidence type="ECO:0000313" key="2">
    <source>
        <dbReference type="Proteomes" id="UP001489509"/>
    </source>
</evidence>
<accession>A0ABV1E353</accession>